<proteinExistence type="predicted"/>
<dbReference type="UCSC" id="CG41073-RA">
    <property type="organism name" value="d. melanogaster"/>
</dbReference>
<sequence length="162" mass="17423">MVTTSLPTLSTAIEMPFAPLIQCNTCQRRLGSAPDFSTANFFFYDSVLALLPGFGHLAKGLAGFSVVHGEMGKGGGWVWLWRMPKECRERVAGCCLNYAKFAPTPAEMGTRTNNIIVDVPPFCTGNFIISRPSPSKATATFTPSLSSFAAVAVTLPAIFGYF</sequence>
<protein>
    <submittedName>
        <fullName evidence="1">HDC03388</fullName>
    </submittedName>
</protein>
<dbReference type="EMBL" id="BK003573">
    <property type="protein sequence ID" value="DAA03772.1"/>
    <property type="molecule type" value="Genomic_DNA"/>
</dbReference>
<dbReference type="AlphaFoldDB" id="Q6IH43"/>
<evidence type="ECO:0000313" key="1">
    <source>
        <dbReference type="EMBL" id="DAA03772.1"/>
    </source>
</evidence>
<accession>Q6IH43</accession>
<name>Q6IH43_DROME</name>
<organism evidence="1">
    <name type="scientific">Drosophila melanogaster</name>
    <name type="common">Fruit fly</name>
    <dbReference type="NCBI Taxonomy" id="7227"/>
    <lineage>
        <taxon>Eukaryota</taxon>
        <taxon>Metazoa</taxon>
        <taxon>Ecdysozoa</taxon>
        <taxon>Arthropoda</taxon>
        <taxon>Hexapoda</taxon>
        <taxon>Insecta</taxon>
        <taxon>Pterygota</taxon>
        <taxon>Neoptera</taxon>
        <taxon>Endopterygota</taxon>
        <taxon>Diptera</taxon>
        <taxon>Brachycera</taxon>
        <taxon>Muscomorpha</taxon>
        <taxon>Ephydroidea</taxon>
        <taxon>Drosophilidae</taxon>
        <taxon>Drosophila</taxon>
        <taxon>Sophophora</taxon>
    </lineage>
</organism>
<gene>
    <name evidence="1" type="ORF">HDC03388</name>
</gene>
<reference evidence="1" key="1">
    <citation type="journal article" date="2003" name="Genome Biol.">
        <title>An integrated gene annotation and transcriptional profiling approach towards the full gene content of the Drosophila genome.</title>
        <authorList>
            <person name="Hild M."/>
            <person name="Beckmann B."/>
            <person name="Haas S.A."/>
            <person name="Koch B."/>
            <person name="Solovyev V."/>
            <person name="Busold C."/>
            <person name="Fellenberg K."/>
            <person name="Boutros M."/>
            <person name="Vingron M."/>
            <person name="Sauer F."/>
            <person name="Hoheisel J.D."/>
            <person name="Paro R."/>
        </authorList>
    </citation>
    <scope>NUCLEOTIDE SEQUENCE</scope>
</reference>